<dbReference type="InterPro" id="IPR018229">
    <property type="entry name" value="Rhodopsin_retinal_BS"/>
</dbReference>
<feature type="transmembrane region" description="Helical" evidence="11">
    <location>
        <begin position="142"/>
        <end position="160"/>
    </location>
</feature>
<dbReference type="SUPFAM" id="SSF81321">
    <property type="entry name" value="Family A G protein-coupled receptor-like"/>
    <property type="match status" value="1"/>
</dbReference>
<reference evidence="12 13" key="1">
    <citation type="submission" date="2018-05" db="EMBL/GenBank/DDBJ databases">
        <title>Genome sequencing and assembly of the regulated plant pathogen Lachnellula willkommii and related sister species for the development of diagnostic species identification markers.</title>
        <authorList>
            <person name="Giroux E."/>
            <person name="Bilodeau G."/>
        </authorList>
    </citation>
    <scope>NUCLEOTIDE SEQUENCE [LARGE SCALE GENOMIC DNA]</scope>
    <source>
        <strain evidence="12 13">CBS 268.59</strain>
    </source>
</reference>
<evidence type="ECO:0000256" key="7">
    <source>
        <dbReference type="ARBA" id="ARBA00022989"/>
    </source>
</evidence>
<feature type="transmembrane region" description="Helical" evidence="11">
    <location>
        <begin position="263"/>
        <end position="283"/>
    </location>
</feature>
<evidence type="ECO:0000256" key="5">
    <source>
        <dbReference type="ARBA" id="ARBA00022692"/>
    </source>
</evidence>
<keyword evidence="7 11" id="KW-1133">Transmembrane helix</keyword>
<dbReference type="PRINTS" id="PR00251">
    <property type="entry name" value="BACTRLOPSIN"/>
</dbReference>
<keyword evidence="3" id="KW-0600">Photoreceptor protein</keyword>
<dbReference type="Pfam" id="PF01036">
    <property type="entry name" value="Bac_rhodopsin"/>
    <property type="match status" value="1"/>
</dbReference>
<evidence type="ECO:0000256" key="2">
    <source>
        <dbReference type="ARBA" id="ARBA00008130"/>
    </source>
</evidence>
<keyword evidence="10" id="KW-0675">Receptor</keyword>
<evidence type="ECO:0000313" key="13">
    <source>
        <dbReference type="Proteomes" id="UP000469558"/>
    </source>
</evidence>
<evidence type="ECO:0000256" key="3">
    <source>
        <dbReference type="ARBA" id="ARBA00022543"/>
    </source>
</evidence>
<organism evidence="12 13">
    <name type="scientific">Lachnellula suecica</name>
    <dbReference type="NCBI Taxonomy" id="602035"/>
    <lineage>
        <taxon>Eukaryota</taxon>
        <taxon>Fungi</taxon>
        <taxon>Dikarya</taxon>
        <taxon>Ascomycota</taxon>
        <taxon>Pezizomycotina</taxon>
        <taxon>Leotiomycetes</taxon>
        <taxon>Helotiales</taxon>
        <taxon>Lachnaceae</taxon>
        <taxon>Lachnellula</taxon>
    </lineage>
</organism>
<dbReference type="Gene3D" id="1.20.1070.10">
    <property type="entry name" value="Rhodopsin 7-helix transmembrane proteins"/>
    <property type="match status" value="1"/>
</dbReference>
<dbReference type="EMBL" id="QGMK01002772">
    <property type="protein sequence ID" value="TVY56135.1"/>
    <property type="molecule type" value="Genomic_DNA"/>
</dbReference>
<dbReference type="CDD" id="cd15028">
    <property type="entry name" value="7tm_Opsin-1_euk"/>
    <property type="match status" value="1"/>
</dbReference>
<keyword evidence="5 11" id="KW-0812">Transmembrane</keyword>
<protein>
    <submittedName>
        <fullName evidence="12">Opsin-1</fullName>
    </submittedName>
</protein>
<feature type="transmembrane region" description="Helical" evidence="11">
    <location>
        <begin position="233"/>
        <end position="251"/>
    </location>
</feature>
<dbReference type="SMART" id="SM01021">
    <property type="entry name" value="Bac_rhodopsin"/>
    <property type="match status" value="1"/>
</dbReference>
<dbReference type="GO" id="GO:0005783">
    <property type="term" value="C:endoplasmic reticulum"/>
    <property type="evidence" value="ECO:0007669"/>
    <property type="project" value="TreeGrafter"/>
</dbReference>
<feature type="transmembrane region" description="Helical" evidence="11">
    <location>
        <begin position="60"/>
        <end position="79"/>
    </location>
</feature>
<dbReference type="InterPro" id="IPR001425">
    <property type="entry name" value="Arc/bac/fun_rhodopsins"/>
</dbReference>
<dbReference type="PANTHER" id="PTHR28286:SF2">
    <property type="entry name" value="BACTERIORHODOPSIN _OPSIN, NOPA (EUROFUNG)"/>
    <property type="match status" value="1"/>
</dbReference>
<feature type="transmembrane region" description="Helical" evidence="11">
    <location>
        <begin position="167"/>
        <end position="188"/>
    </location>
</feature>
<comment type="subcellular location">
    <subcellularLocation>
        <location evidence="1">Membrane</location>
        <topology evidence="1">Multi-pass membrane protein</topology>
    </subcellularLocation>
</comment>
<evidence type="ECO:0000256" key="8">
    <source>
        <dbReference type="ARBA" id="ARBA00022991"/>
    </source>
</evidence>
<evidence type="ECO:0000256" key="6">
    <source>
        <dbReference type="ARBA" id="ARBA00022925"/>
    </source>
</evidence>
<dbReference type="FunFam" id="1.20.1070.10:FF:000160">
    <property type="entry name" value="Related to Opsin-1"/>
    <property type="match status" value="1"/>
</dbReference>
<keyword evidence="13" id="KW-1185">Reference proteome</keyword>
<dbReference type="GO" id="GO:0009881">
    <property type="term" value="F:photoreceptor activity"/>
    <property type="evidence" value="ECO:0007669"/>
    <property type="project" value="UniProtKB-KW"/>
</dbReference>
<comment type="similarity">
    <text evidence="2">Belongs to the archaeal/bacterial/fungal opsin family.</text>
</comment>
<evidence type="ECO:0000256" key="11">
    <source>
        <dbReference type="SAM" id="Phobius"/>
    </source>
</evidence>
<sequence>MMDANQVIEAFKTKTSSLLVPTSLVPTTSATATSSVAPIPTVVPNKPTIEQVGETGTKTLWVVFVVMLLSTLVFAFLSFRVPVQKRLFHVITTMITLFATISYFAMATGDGNSYAEIVIKEAHKHVPDTVEYVYRQVFWARYVDWSLTTPLLLLDLALLAGMDGASIIVAIVADLIMVLLGLFAAFGSTEGQKWGYYAMACVAYLVIVYLLVVSGRRAVSAKDNKTAKLFASIGGYTLLLWTLYPIVWGIGDGARKWSVDSEIIAYAVLDILAKPVFGFWLIFAHASSNPQSIEGWWSHGLSNEGAIRIDDDGA</sequence>
<evidence type="ECO:0000313" key="12">
    <source>
        <dbReference type="EMBL" id="TVY56135.1"/>
    </source>
</evidence>
<feature type="transmembrane region" description="Helical" evidence="11">
    <location>
        <begin position="194"/>
        <end position="212"/>
    </location>
</feature>
<keyword evidence="8" id="KW-0157">Chromophore</keyword>
<evidence type="ECO:0000256" key="10">
    <source>
        <dbReference type="ARBA" id="ARBA00023170"/>
    </source>
</evidence>
<keyword evidence="6" id="KW-0681">Retinal protein</keyword>
<evidence type="ECO:0000256" key="4">
    <source>
        <dbReference type="ARBA" id="ARBA00022606"/>
    </source>
</evidence>
<dbReference type="GO" id="GO:0005886">
    <property type="term" value="C:plasma membrane"/>
    <property type="evidence" value="ECO:0007669"/>
    <property type="project" value="TreeGrafter"/>
</dbReference>
<dbReference type="AlphaFoldDB" id="A0A8T9BW11"/>
<dbReference type="GO" id="GO:0005216">
    <property type="term" value="F:monoatomic ion channel activity"/>
    <property type="evidence" value="ECO:0007669"/>
    <property type="project" value="InterPro"/>
</dbReference>
<dbReference type="PROSITE" id="PS00327">
    <property type="entry name" value="BACTERIAL_OPSIN_RET"/>
    <property type="match status" value="1"/>
</dbReference>
<dbReference type="PROSITE" id="PS00950">
    <property type="entry name" value="BACTERIAL_OPSIN_1"/>
    <property type="match status" value="1"/>
</dbReference>
<dbReference type="OrthoDB" id="10261467at2759"/>
<feature type="transmembrane region" description="Helical" evidence="11">
    <location>
        <begin position="86"/>
        <end position="106"/>
    </location>
</feature>
<dbReference type="PANTHER" id="PTHR28286">
    <property type="match status" value="1"/>
</dbReference>
<accession>A0A8T9BW11</accession>
<gene>
    <name evidence="12" type="primary">nop-1</name>
    <name evidence="12" type="ORF">LSUE1_G010044</name>
</gene>
<comment type="caution">
    <text evidence="12">The sequence shown here is derived from an EMBL/GenBank/DDBJ whole genome shotgun (WGS) entry which is preliminary data.</text>
</comment>
<dbReference type="GO" id="GO:0007602">
    <property type="term" value="P:phototransduction"/>
    <property type="evidence" value="ECO:0007669"/>
    <property type="project" value="UniProtKB-KW"/>
</dbReference>
<keyword evidence="4" id="KW-0716">Sensory transduction</keyword>
<evidence type="ECO:0000256" key="1">
    <source>
        <dbReference type="ARBA" id="ARBA00004141"/>
    </source>
</evidence>
<evidence type="ECO:0000256" key="9">
    <source>
        <dbReference type="ARBA" id="ARBA00023136"/>
    </source>
</evidence>
<dbReference type="Proteomes" id="UP000469558">
    <property type="component" value="Unassembled WGS sequence"/>
</dbReference>
<proteinExistence type="inferred from homology"/>
<name>A0A8T9BW11_9HELO</name>
<keyword evidence="9 11" id="KW-0472">Membrane</keyword>